<dbReference type="Proteomes" id="UP000729402">
    <property type="component" value="Unassembled WGS sequence"/>
</dbReference>
<dbReference type="Pfam" id="PF12755">
    <property type="entry name" value="Vac14_Fab1_bd"/>
    <property type="match status" value="1"/>
</dbReference>
<accession>A0A8J5WMQ9</accession>
<dbReference type="GO" id="GO:0006661">
    <property type="term" value="P:phosphatidylinositol biosynthetic process"/>
    <property type="evidence" value="ECO:0007669"/>
    <property type="project" value="InterPro"/>
</dbReference>
<dbReference type="GO" id="GO:0010008">
    <property type="term" value="C:endosome membrane"/>
    <property type="evidence" value="ECO:0007669"/>
    <property type="project" value="TreeGrafter"/>
</dbReference>
<evidence type="ECO:0000313" key="2">
    <source>
        <dbReference type="EMBL" id="KAG8094140.1"/>
    </source>
</evidence>
<dbReference type="InterPro" id="IPR026825">
    <property type="entry name" value="Vac14"/>
</dbReference>
<proteinExistence type="predicted"/>
<dbReference type="GO" id="GO:0070772">
    <property type="term" value="C:PAS complex"/>
    <property type="evidence" value="ECO:0007669"/>
    <property type="project" value="InterPro"/>
</dbReference>
<dbReference type="InterPro" id="IPR021133">
    <property type="entry name" value="HEAT_type_2"/>
</dbReference>
<evidence type="ECO:0000256" key="1">
    <source>
        <dbReference type="PROSITE-ProRule" id="PRU00103"/>
    </source>
</evidence>
<reference evidence="2" key="1">
    <citation type="journal article" date="2021" name="bioRxiv">
        <title>Whole Genome Assembly and Annotation of Northern Wild Rice, Zizania palustris L., Supports a Whole Genome Duplication in the Zizania Genus.</title>
        <authorList>
            <person name="Haas M."/>
            <person name="Kono T."/>
            <person name="Macchietto M."/>
            <person name="Millas R."/>
            <person name="McGilp L."/>
            <person name="Shao M."/>
            <person name="Duquette J."/>
            <person name="Hirsch C.N."/>
            <person name="Kimball J."/>
        </authorList>
    </citation>
    <scope>NUCLEOTIDE SEQUENCE</scope>
    <source>
        <tissue evidence="2">Fresh leaf tissue</tissue>
    </source>
</reference>
<dbReference type="PANTHER" id="PTHR16023">
    <property type="entry name" value="TAX1 BINDING PROTEIN-RELATED"/>
    <property type="match status" value="1"/>
</dbReference>
<keyword evidence="3" id="KW-1185">Reference proteome</keyword>
<dbReference type="EMBL" id="JAAALK010000080">
    <property type="protein sequence ID" value="KAG8094140.1"/>
    <property type="molecule type" value="Genomic_DNA"/>
</dbReference>
<organism evidence="2 3">
    <name type="scientific">Zizania palustris</name>
    <name type="common">Northern wild rice</name>
    <dbReference type="NCBI Taxonomy" id="103762"/>
    <lineage>
        <taxon>Eukaryota</taxon>
        <taxon>Viridiplantae</taxon>
        <taxon>Streptophyta</taxon>
        <taxon>Embryophyta</taxon>
        <taxon>Tracheophyta</taxon>
        <taxon>Spermatophyta</taxon>
        <taxon>Magnoliopsida</taxon>
        <taxon>Liliopsida</taxon>
        <taxon>Poales</taxon>
        <taxon>Poaceae</taxon>
        <taxon>BOP clade</taxon>
        <taxon>Oryzoideae</taxon>
        <taxon>Oryzeae</taxon>
        <taxon>Zizaniinae</taxon>
        <taxon>Zizania</taxon>
    </lineage>
</organism>
<dbReference type="OrthoDB" id="5574975at2759"/>
<dbReference type="PANTHER" id="PTHR16023:SF0">
    <property type="entry name" value="PROTEIN VAC14 HOMOLOG"/>
    <property type="match status" value="1"/>
</dbReference>
<evidence type="ECO:0000313" key="3">
    <source>
        <dbReference type="Proteomes" id="UP000729402"/>
    </source>
</evidence>
<sequence length="150" mass="16724">MDSFKVSWFSARPALLQLSPSIASLLRVATKSSPGLYKKRKNAVLEGGLIGLATFTIRLTTEDAHHLEQIVPPMLSSFLDQDSRVRYYVCEGLYKIAKVVRGDFIIYINKKFGALCKLSADSDVNVQSAAHLLDKLVKVHQILELSVFKN</sequence>
<dbReference type="PROSITE" id="PS50077">
    <property type="entry name" value="HEAT_REPEAT"/>
    <property type="match status" value="1"/>
</dbReference>
<comment type="caution">
    <text evidence="2">The sequence shown here is derived from an EMBL/GenBank/DDBJ whole genome shotgun (WGS) entry which is preliminary data.</text>
</comment>
<feature type="repeat" description="HEAT" evidence="1">
    <location>
        <begin position="70"/>
        <end position="105"/>
    </location>
</feature>
<protein>
    <recommendedName>
        <fullName evidence="4">Clathrin/coatomer adaptor adaptin-like N-terminal domain-containing protein</fullName>
    </recommendedName>
</protein>
<dbReference type="AlphaFoldDB" id="A0A8J5WMQ9"/>
<evidence type="ECO:0008006" key="4">
    <source>
        <dbReference type="Google" id="ProtNLM"/>
    </source>
</evidence>
<gene>
    <name evidence="2" type="ORF">GUJ93_ZPchr0012g21538</name>
</gene>
<name>A0A8J5WMQ9_ZIZPA</name>
<reference evidence="2" key="2">
    <citation type="submission" date="2021-02" db="EMBL/GenBank/DDBJ databases">
        <authorList>
            <person name="Kimball J.A."/>
            <person name="Haas M.W."/>
            <person name="Macchietto M."/>
            <person name="Kono T."/>
            <person name="Duquette J."/>
            <person name="Shao M."/>
        </authorList>
    </citation>
    <scope>NUCLEOTIDE SEQUENCE</scope>
    <source>
        <tissue evidence="2">Fresh leaf tissue</tissue>
    </source>
</reference>